<evidence type="ECO:0008006" key="5">
    <source>
        <dbReference type="Google" id="ProtNLM"/>
    </source>
</evidence>
<dbReference type="GO" id="GO:0016020">
    <property type="term" value="C:membrane"/>
    <property type="evidence" value="ECO:0007669"/>
    <property type="project" value="TreeGrafter"/>
</dbReference>
<dbReference type="Pfam" id="PF07898">
    <property type="entry name" value="DUF1676"/>
    <property type="match status" value="1"/>
</dbReference>
<feature type="signal peptide" evidence="2">
    <location>
        <begin position="1"/>
        <end position="20"/>
    </location>
</feature>
<evidence type="ECO:0000256" key="1">
    <source>
        <dbReference type="SAM" id="Phobius"/>
    </source>
</evidence>
<keyword evidence="1" id="KW-1133">Transmembrane helix</keyword>
<dbReference type="Proteomes" id="UP000002358">
    <property type="component" value="Chromosome 4"/>
</dbReference>
<proteinExistence type="predicted"/>
<organism evidence="3 4">
    <name type="scientific">Nasonia vitripennis</name>
    <name type="common">Parasitic wasp</name>
    <dbReference type="NCBI Taxonomy" id="7425"/>
    <lineage>
        <taxon>Eukaryota</taxon>
        <taxon>Metazoa</taxon>
        <taxon>Ecdysozoa</taxon>
        <taxon>Arthropoda</taxon>
        <taxon>Hexapoda</taxon>
        <taxon>Insecta</taxon>
        <taxon>Pterygota</taxon>
        <taxon>Neoptera</taxon>
        <taxon>Endopterygota</taxon>
        <taxon>Hymenoptera</taxon>
        <taxon>Apocrita</taxon>
        <taxon>Proctotrupomorpha</taxon>
        <taxon>Chalcidoidea</taxon>
        <taxon>Pteromalidae</taxon>
        <taxon>Pteromalinae</taxon>
        <taxon>Nasonia</taxon>
    </lineage>
</organism>
<protein>
    <recommendedName>
        <fullName evidence="5">Osiris 6</fullName>
    </recommendedName>
</protein>
<feature type="transmembrane region" description="Helical" evidence="1">
    <location>
        <begin position="187"/>
        <end position="207"/>
    </location>
</feature>
<sequence length="268" mass="28554">MKLLLQVVGIVVLVTAGVRGQSIDECLQKDSISCVQKTLFRKAKEFFGRESFQLVNGVSLVKAKDEGRGARSGKDLVYEQEVEKAAGVAERQSALENFVGEEVSEFLTGRSLKINFAPVFQKIGESARAVSGSIPAEVRQAVDEVVEGRGKKKLLKTIIPLLLAVKVKIGALATLAYFGIALLAKKAILASIISIAISAFIGLKALWAHKHALHHDTTGYSAGWSSGVGAGWPAPVASSGWSSGGSGWEDTHGAYSAQNQAYSGYHRK</sequence>
<feature type="chain" id="PRO_5029833382" description="Osiris 6" evidence="2">
    <location>
        <begin position="21"/>
        <end position="268"/>
    </location>
</feature>
<evidence type="ECO:0000313" key="3">
    <source>
        <dbReference type="EnsemblMetazoa" id="XP_001602450"/>
    </source>
</evidence>
<dbReference type="KEGG" id="nvi:100117936"/>
<dbReference type="PANTHER" id="PTHR21879:SF18">
    <property type="entry name" value="LD17368P"/>
    <property type="match status" value="1"/>
</dbReference>
<dbReference type="AlphaFoldDB" id="A0A7M7G3B0"/>
<dbReference type="FunCoup" id="A0A7M7G3B0">
    <property type="interactions" value="5"/>
</dbReference>
<dbReference type="InterPro" id="IPR012464">
    <property type="entry name" value="DUF1676"/>
</dbReference>
<evidence type="ECO:0000256" key="2">
    <source>
        <dbReference type="SAM" id="SignalP"/>
    </source>
</evidence>
<dbReference type="PANTHER" id="PTHR21879">
    <property type="entry name" value="FI03362P-RELATED-RELATED"/>
    <property type="match status" value="1"/>
</dbReference>
<keyword evidence="4" id="KW-1185">Reference proteome</keyword>
<dbReference type="EnsemblMetazoa" id="XM_001602400">
    <property type="protein sequence ID" value="XP_001602450"/>
    <property type="gene ID" value="LOC100117936"/>
</dbReference>
<dbReference type="OrthoDB" id="8179503at2759"/>
<keyword evidence="1" id="KW-0472">Membrane</keyword>
<dbReference type="InParanoid" id="A0A7M7G3B0"/>
<keyword evidence="2" id="KW-0732">Signal</keyword>
<evidence type="ECO:0000313" key="4">
    <source>
        <dbReference type="Proteomes" id="UP000002358"/>
    </source>
</evidence>
<reference evidence="3" key="1">
    <citation type="submission" date="2021-01" db="UniProtKB">
        <authorList>
            <consortium name="EnsemblMetazoa"/>
        </authorList>
    </citation>
    <scope>IDENTIFICATION</scope>
</reference>
<dbReference type="OMA" id="HSIAYAG"/>
<feature type="transmembrane region" description="Helical" evidence="1">
    <location>
        <begin position="158"/>
        <end position="180"/>
    </location>
</feature>
<name>A0A7M7G3B0_NASVI</name>
<accession>A0A7M7G3B0</accession>
<gene>
    <name evidence="3" type="primary">100117936</name>
</gene>
<keyword evidence="1" id="KW-0812">Transmembrane</keyword>